<comment type="caution">
    <text evidence="1">The sequence shown here is derived from an EMBL/GenBank/DDBJ whole genome shotgun (WGS) entry which is preliminary data.</text>
</comment>
<gene>
    <name evidence="1" type="ORF">C8D99_10285</name>
</gene>
<dbReference type="GO" id="GO:0047661">
    <property type="term" value="F:amino-acid racemase activity"/>
    <property type="evidence" value="ECO:0007669"/>
    <property type="project" value="InterPro"/>
</dbReference>
<sequence>MTKQRIGLIRVLTTPDEKLLNLHGELVMQYFPCFDVVSRCIPDQPEGIHDGETERIAVPKVLALAKEMEREGMDAVIVSCAGDPAVEEASRSLRIPVIGAGRAAASAALITGLPVGVLGITKIVPEAMSRILGKNLAADAVPEGVESTLDLMKPEGMQALVAAGRLLAGRGARMLVLACTGMSTIGAAGILREKTGMPVIDPVRAQAAAAWTVLG</sequence>
<name>A0A4R8MCL2_9BACT</name>
<organism evidence="1 2">
    <name type="scientific">Aminivibrio pyruvatiphilus</name>
    <dbReference type="NCBI Taxonomy" id="1005740"/>
    <lineage>
        <taxon>Bacteria</taxon>
        <taxon>Thermotogati</taxon>
        <taxon>Synergistota</taxon>
        <taxon>Synergistia</taxon>
        <taxon>Synergistales</taxon>
        <taxon>Aminobacteriaceae</taxon>
        <taxon>Aminivibrio</taxon>
    </lineage>
</organism>
<reference evidence="1 2" key="1">
    <citation type="submission" date="2019-03" db="EMBL/GenBank/DDBJ databases">
        <title>Genomic Encyclopedia of Type Strains, Phase IV (KMG-IV): sequencing the most valuable type-strain genomes for metagenomic binning, comparative biology and taxonomic classification.</title>
        <authorList>
            <person name="Goeker M."/>
        </authorList>
    </citation>
    <scope>NUCLEOTIDE SEQUENCE [LARGE SCALE GENOMIC DNA]</scope>
    <source>
        <strain evidence="1 2">DSM 25964</strain>
    </source>
</reference>
<protein>
    <submittedName>
        <fullName evidence="1">Asp/Glu/hydantoin racemase</fullName>
    </submittedName>
</protein>
<dbReference type="InterPro" id="IPR001920">
    <property type="entry name" value="Asp/Glu_race"/>
</dbReference>
<dbReference type="OrthoDB" id="9791723at2"/>
<dbReference type="AlphaFoldDB" id="A0A4R8MCL2"/>
<dbReference type="InterPro" id="IPR015942">
    <property type="entry name" value="Asp/Glu/hydantoin_racemase"/>
</dbReference>
<evidence type="ECO:0000313" key="1">
    <source>
        <dbReference type="EMBL" id="TDY63104.1"/>
    </source>
</evidence>
<proteinExistence type="predicted"/>
<evidence type="ECO:0000313" key="2">
    <source>
        <dbReference type="Proteomes" id="UP000295066"/>
    </source>
</evidence>
<dbReference type="RefSeq" id="WP_133955954.1">
    <property type="nucleotide sequence ID" value="NZ_SORI01000002.1"/>
</dbReference>
<dbReference type="Proteomes" id="UP000295066">
    <property type="component" value="Unassembled WGS sequence"/>
</dbReference>
<dbReference type="Pfam" id="PF01177">
    <property type="entry name" value="Asp_Glu_race"/>
    <property type="match status" value="1"/>
</dbReference>
<dbReference type="Gene3D" id="3.40.50.1860">
    <property type="match status" value="2"/>
</dbReference>
<keyword evidence="2" id="KW-1185">Reference proteome</keyword>
<dbReference type="EMBL" id="SORI01000002">
    <property type="protein sequence ID" value="TDY63104.1"/>
    <property type="molecule type" value="Genomic_DNA"/>
</dbReference>
<accession>A0A4R8MCL2</accession>